<reference evidence="5" key="1">
    <citation type="journal article" date="2019" name="Int. J. Syst. Evol. Microbiol.">
        <title>The Global Catalogue of Microorganisms (GCM) 10K type strain sequencing project: providing services to taxonomists for standard genome sequencing and annotation.</title>
        <authorList>
            <consortium name="The Broad Institute Genomics Platform"/>
            <consortium name="The Broad Institute Genome Sequencing Center for Infectious Disease"/>
            <person name="Wu L."/>
            <person name="Ma J."/>
        </authorList>
    </citation>
    <scope>NUCLEOTIDE SEQUENCE [LARGE SCALE GENOMIC DNA]</scope>
    <source>
        <strain evidence="5">CGMCC 1.18518</strain>
    </source>
</reference>
<keyword evidence="2" id="KW-0732">Signal</keyword>
<keyword evidence="4" id="KW-0456">Lyase</keyword>
<dbReference type="InterPro" id="IPR023346">
    <property type="entry name" value="Lysozyme-like_dom_sf"/>
</dbReference>
<evidence type="ECO:0000313" key="5">
    <source>
        <dbReference type="Proteomes" id="UP001596230"/>
    </source>
</evidence>
<dbReference type="SMART" id="SM00257">
    <property type="entry name" value="LysM"/>
    <property type="match status" value="2"/>
</dbReference>
<keyword evidence="5" id="KW-1185">Reference proteome</keyword>
<accession>A0ABW1W235</accession>
<feature type="domain" description="LysM" evidence="3">
    <location>
        <begin position="410"/>
        <end position="455"/>
    </location>
</feature>
<sequence>MKAKAILFASVLLAGCQASGKDADIPVQHAQSLSSASQGENGQYGERMLSPRWQDDGTNVAQNSNLWTTISDELTMGIPDNSRVREQRSKYLSNKSYLHDVTLRAEPYMYWIVGQIQKRKMPMELVLLPIVESAFNPHATSSSSNAAGLWQIVGSTGKNYGLKQNQWYDGRRDVVASTRVALDMLQRLNKMFNGDWLLTVAAYNSGEGTVLKAIKQNKARGKPTDFWHLSLPKETAVYIPKMLALSEILKNSKRYGVRLPQANENRALARVEVGQQIRLTQAAEMAGISVSTLKSFNAGYKQGTTAPQGPQYIMVPKSHVEQLKNSLAASDIQAIQPELMASNAPTTSGSYKVRRGDTLSGVAAKNGLSVAALRSFNNLRTAGLKAGQILKLSPRTTGTVSQLADNGNSITYQVRKGDSLSSIAARHGVNIKDVMRWNALLSDERSIRPGDKLTLFVNNS</sequence>
<dbReference type="Proteomes" id="UP001596230">
    <property type="component" value="Unassembled WGS sequence"/>
</dbReference>
<comment type="caution">
    <text evidence="4">The sequence shown here is derived from an EMBL/GenBank/DDBJ whole genome shotgun (WGS) entry which is preliminary data.</text>
</comment>
<feature type="compositionally biased region" description="Polar residues" evidence="1">
    <location>
        <begin position="29"/>
        <end position="41"/>
    </location>
</feature>
<name>A0ABW1W235_9GAMM</name>
<dbReference type="PROSITE" id="PS51782">
    <property type="entry name" value="LYSM"/>
    <property type="match status" value="2"/>
</dbReference>
<evidence type="ECO:0000256" key="2">
    <source>
        <dbReference type="SAM" id="SignalP"/>
    </source>
</evidence>
<dbReference type="Gene3D" id="1.10.530.10">
    <property type="match status" value="1"/>
</dbReference>
<evidence type="ECO:0000256" key="1">
    <source>
        <dbReference type="SAM" id="MobiDB-lite"/>
    </source>
</evidence>
<feature type="signal peptide" evidence="2">
    <location>
        <begin position="1"/>
        <end position="20"/>
    </location>
</feature>
<dbReference type="EMBL" id="JBHSUB010000014">
    <property type="protein sequence ID" value="MFC6378796.1"/>
    <property type="molecule type" value="Genomic_DNA"/>
</dbReference>
<dbReference type="RefSeq" id="WP_212714950.1">
    <property type="nucleotide sequence ID" value="NZ_BAAAFX010000005.1"/>
</dbReference>
<feature type="region of interest" description="Disordered" evidence="1">
    <location>
        <begin position="29"/>
        <end position="55"/>
    </location>
</feature>
<dbReference type="InterPro" id="IPR018392">
    <property type="entry name" value="LysM"/>
</dbReference>
<organism evidence="4 5">
    <name type="scientific">Tatumella terrea</name>
    <dbReference type="NCBI Taxonomy" id="419007"/>
    <lineage>
        <taxon>Bacteria</taxon>
        <taxon>Pseudomonadati</taxon>
        <taxon>Pseudomonadota</taxon>
        <taxon>Gammaproteobacteria</taxon>
        <taxon>Enterobacterales</taxon>
        <taxon>Erwiniaceae</taxon>
        <taxon>Tatumella</taxon>
    </lineage>
</organism>
<dbReference type="Gene3D" id="3.10.350.10">
    <property type="entry name" value="LysM domain"/>
    <property type="match status" value="2"/>
</dbReference>
<dbReference type="PROSITE" id="PS51257">
    <property type="entry name" value="PROKAR_LIPOPROTEIN"/>
    <property type="match status" value="1"/>
</dbReference>
<dbReference type="NCBIfam" id="NF008050">
    <property type="entry name" value="PRK10783.1"/>
    <property type="match status" value="1"/>
</dbReference>
<dbReference type="SUPFAM" id="SSF54106">
    <property type="entry name" value="LysM domain"/>
    <property type="match status" value="2"/>
</dbReference>
<dbReference type="SUPFAM" id="SSF53955">
    <property type="entry name" value="Lysozyme-like"/>
    <property type="match status" value="1"/>
</dbReference>
<dbReference type="PANTHER" id="PTHR33734">
    <property type="entry name" value="LYSM DOMAIN-CONTAINING GPI-ANCHORED PROTEIN 2"/>
    <property type="match status" value="1"/>
</dbReference>
<protein>
    <submittedName>
        <fullName evidence="4">Murein transglycosylase D</fullName>
        <ecNumber evidence="4">4.2.2.-</ecNumber>
    </submittedName>
</protein>
<feature type="chain" id="PRO_5046753698" evidence="2">
    <location>
        <begin position="21"/>
        <end position="460"/>
    </location>
</feature>
<gene>
    <name evidence="4" type="primary">mltD</name>
    <name evidence="4" type="ORF">ACFP9W_12075</name>
</gene>
<feature type="domain" description="LysM" evidence="3">
    <location>
        <begin position="349"/>
        <end position="392"/>
    </location>
</feature>
<dbReference type="PANTHER" id="PTHR33734:SF22">
    <property type="entry name" value="MEMBRANE-BOUND LYTIC MUREIN TRANSGLYCOSYLASE D"/>
    <property type="match status" value="1"/>
</dbReference>
<evidence type="ECO:0000259" key="3">
    <source>
        <dbReference type="PROSITE" id="PS51782"/>
    </source>
</evidence>
<dbReference type="Pfam" id="PF01464">
    <property type="entry name" value="SLT"/>
    <property type="match status" value="1"/>
</dbReference>
<dbReference type="CDD" id="cd16894">
    <property type="entry name" value="MltD-like"/>
    <property type="match status" value="1"/>
</dbReference>
<dbReference type="InterPro" id="IPR008258">
    <property type="entry name" value="Transglycosylase_SLT_dom_1"/>
</dbReference>
<dbReference type="CDD" id="cd00118">
    <property type="entry name" value="LysM"/>
    <property type="match status" value="2"/>
</dbReference>
<dbReference type="GO" id="GO:0016829">
    <property type="term" value="F:lyase activity"/>
    <property type="evidence" value="ECO:0007669"/>
    <property type="project" value="UniProtKB-KW"/>
</dbReference>
<evidence type="ECO:0000313" key="4">
    <source>
        <dbReference type="EMBL" id="MFC6378796.1"/>
    </source>
</evidence>
<proteinExistence type="predicted"/>
<dbReference type="InterPro" id="IPR036779">
    <property type="entry name" value="LysM_dom_sf"/>
</dbReference>
<dbReference type="EC" id="4.2.2.-" evidence="4"/>
<dbReference type="Pfam" id="PF01476">
    <property type="entry name" value="LysM"/>
    <property type="match status" value="2"/>
</dbReference>